<keyword evidence="2" id="KW-1185">Reference proteome</keyword>
<dbReference type="InterPro" id="IPR011705">
    <property type="entry name" value="BACK"/>
</dbReference>
<dbReference type="WBParaSite" id="PDA_v2.g16614.t1">
    <property type="protein sequence ID" value="PDA_v2.g16614.t1"/>
    <property type="gene ID" value="PDA_v2.g16614"/>
</dbReference>
<dbReference type="InterPro" id="IPR011333">
    <property type="entry name" value="SKP1/BTB/POZ_sf"/>
</dbReference>
<proteinExistence type="predicted"/>
<dbReference type="Pfam" id="PF07707">
    <property type="entry name" value="BACK"/>
    <property type="match status" value="1"/>
</dbReference>
<dbReference type="InterPro" id="IPR000210">
    <property type="entry name" value="BTB/POZ_dom"/>
</dbReference>
<dbReference type="AlphaFoldDB" id="A0A914PL94"/>
<dbReference type="Gene3D" id="1.25.40.420">
    <property type="match status" value="1"/>
</dbReference>
<dbReference type="Pfam" id="PF00651">
    <property type="entry name" value="BTB"/>
    <property type="match status" value="1"/>
</dbReference>
<evidence type="ECO:0000259" key="1">
    <source>
        <dbReference type="PROSITE" id="PS50097"/>
    </source>
</evidence>
<dbReference type="PROSITE" id="PS50097">
    <property type="entry name" value="BTB"/>
    <property type="match status" value="1"/>
</dbReference>
<dbReference type="CDD" id="cd14733">
    <property type="entry name" value="BACK"/>
    <property type="match status" value="1"/>
</dbReference>
<evidence type="ECO:0000313" key="3">
    <source>
        <dbReference type="WBParaSite" id="PDA_v2.g16614.t1"/>
    </source>
</evidence>
<sequence>MVEEMKSTHFLEELQRQFEKDFKSQNPELFDVAFDIDGKKLYAHKYRLSMISSTFNSMLSDRWSFKNEAVSIKDYKFEDFKELLTFIYSGKCSINDINIFTMLDISEYYQIEHLKELCDEYLSKMEFNLSNIFKVLETSNTYSLIKVKKAISSFITPHFTTLIKSNEFLNAKKMVMKEIITFFATKPNKHENLFLSIYEWAENQANLKKQQFSNDEIFNMKDKIKVEMQDFLPLFEFNKMKSSFLLNFVVPRGFLFTRDELADIIEYSKSNFKVTITNNLGHSIFGILSKENKDTIEIIKTICHSESENWLSYIIYWNPKRQRPSTPSLLKKSDGVSWYLLYSCEGAVAVKHRFNITVFDYLIAEMFPETNFEITEKCKIEIE</sequence>
<reference evidence="3" key="1">
    <citation type="submission" date="2022-11" db="UniProtKB">
        <authorList>
            <consortium name="WormBaseParasite"/>
        </authorList>
    </citation>
    <scope>IDENTIFICATION</scope>
</reference>
<dbReference type="PANTHER" id="PTHR45632">
    <property type="entry name" value="LD33804P"/>
    <property type="match status" value="1"/>
</dbReference>
<organism evidence="2 3">
    <name type="scientific">Panagrolaimus davidi</name>
    <dbReference type="NCBI Taxonomy" id="227884"/>
    <lineage>
        <taxon>Eukaryota</taxon>
        <taxon>Metazoa</taxon>
        <taxon>Ecdysozoa</taxon>
        <taxon>Nematoda</taxon>
        <taxon>Chromadorea</taxon>
        <taxon>Rhabditida</taxon>
        <taxon>Tylenchina</taxon>
        <taxon>Panagrolaimomorpha</taxon>
        <taxon>Panagrolaimoidea</taxon>
        <taxon>Panagrolaimidae</taxon>
        <taxon>Panagrolaimus</taxon>
    </lineage>
</organism>
<protein>
    <submittedName>
        <fullName evidence="3">BTB domain-containing protein</fullName>
    </submittedName>
</protein>
<dbReference type="SMART" id="SM00225">
    <property type="entry name" value="BTB"/>
    <property type="match status" value="1"/>
</dbReference>
<evidence type="ECO:0000313" key="2">
    <source>
        <dbReference type="Proteomes" id="UP000887578"/>
    </source>
</evidence>
<dbReference type="Proteomes" id="UP000887578">
    <property type="component" value="Unplaced"/>
</dbReference>
<accession>A0A914PL94</accession>
<dbReference type="SUPFAM" id="SSF54695">
    <property type="entry name" value="POZ domain"/>
    <property type="match status" value="1"/>
</dbReference>
<dbReference type="Gene3D" id="3.30.710.10">
    <property type="entry name" value="Potassium Channel Kv1.1, Chain A"/>
    <property type="match status" value="1"/>
</dbReference>
<feature type="domain" description="BTB" evidence="1">
    <location>
        <begin position="30"/>
        <end position="96"/>
    </location>
</feature>
<name>A0A914PL94_9BILA</name>